<evidence type="ECO:0000313" key="4">
    <source>
        <dbReference type="Proteomes" id="UP000019028"/>
    </source>
</evidence>
<dbReference type="PANTHER" id="PTHR36151:SF3">
    <property type="entry name" value="ER-BOUND OXYGENASE MPAB_MPAB'_RUBBER OXYGENASE CATALYTIC DOMAIN-CONTAINING PROTEIN"/>
    <property type="match status" value="1"/>
</dbReference>
<name>K7T2Q6_9GAMM</name>
<keyword evidence="2" id="KW-0808">Transferase</keyword>
<dbReference type="EMBL" id="CP006569">
    <property type="protein sequence ID" value="AHF77729.1"/>
    <property type="molecule type" value="Genomic_DNA"/>
</dbReference>
<evidence type="ECO:0000259" key="1">
    <source>
        <dbReference type="Pfam" id="PF09995"/>
    </source>
</evidence>
<protein>
    <submittedName>
        <fullName evidence="2">Signal transduction sensory kinase</fullName>
    </submittedName>
</protein>
<keyword evidence="4" id="KW-1185">Reference proteome</keyword>
<dbReference type="KEGG" id="sod:Sant_2701"/>
<organism evidence="2">
    <name type="scientific">Sodalis praecaptivus</name>
    <dbReference type="NCBI Taxonomy" id="1239307"/>
    <lineage>
        <taxon>Bacteria</taxon>
        <taxon>Pseudomonadati</taxon>
        <taxon>Pseudomonadota</taxon>
        <taxon>Gammaproteobacteria</taxon>
        <taxon>Enterobacterales</taxon>
        <taxon>Bruguierivoracaceae</taxon>
        <taxon>Sodalis</taxon>
    </lineage>
</organism>
<dbReference type="GO" id="GO:0016301">
    <property type="term" value="F:kinase activity"/>
    <property type="evidence" value="ECO:0007669"/>
    <property type="project" value="UniProtKB-KW"/>
</dbReference>
<dbReference type="Proteomes" id="UP000019028">
    <property type="component" value="Chromosome"/>
</dbReference>
<dbReference type="PANTHER" id="PTHR36151">
    <property type="entry name" value="BLR2777 PROTEIN"/>
    <property type="match status" value="1"/>
</dbReference>
<keyword evidence="2" id="KW-0418">Kinase</keyword>
<proteinExistence type="predicted"/>
<dbReference type="EMBL" id="JX444571">
    <property type="protein sequence ID" value="AFW03747.1"/>
    <property type="molecule type" value="Genomic_DNA"/>
</dbReference>
<gene>
    <name evidence="3" type="ORF">Sant_2701</name>
</gene>
<accession>K7T2Q6</accession>
<evidence type="ECO:0000313" key="2">
    <source>
        <dbReference type="EMBL" id="AFW03747.1"/>
    </source>
</evidence>
<dbReference type="AlphaFoldDB" id="K7T2Q6"/>
<sequence>MDRLLEPVRRRIEQQVLGLSGVGLGTVDFTQPANDPGLYGPESIIWRVHGDFTSMLCGGISALLLQMLHPSALAGVWDHSHFRSDMLGRLRRTAQFISVTSFGPTAAAERLIARVRQIHWQVNGVDPSGNAYRASDPALLTWVHVAEARSFLAAHLRFRNPRLSGADQDAYYRQAMKVAWALGARDVPASRAEVEAYLQAMRPRLVCDDRTREVTRLLLHAPMPSRLAQPAGWLLMRAGIDLLPDWAIDQLHLDGPALRRVLVTPAVHYLARVLRWSVRNGAWHRAMRRMGRQPV</sequence>
<reference evidence="3 4" key="2">
    <citation type="journal article" date="2014" name="Genome Biol. Evol.">
        <title>Genome degeneration and adaptation in a nascent stage of symbiosis.</title>
        <authorList>
            <person name="Oakeson K.F."/>
            <person name="Gil R."/>
            <person name="Clayton A.L."/>
            <person name="Dunn D.M."/>
            <person name="von Niederhausern A.C."/>
            <person name="Hamil C."/>
            <person name="Aoyagi A."/>
            <person name="Duval B."/>
            <person name="Baca A."/>
            <person name="Silva F.J."/>
            <person name="Vallier A."/>
            <person name="Jackson D.G."/>
            <person name="Latorre A."/>
            <person name="Weiss R.B."/>
            <person name="Heddi A."/>
            <person name="Moya A."/>
            <person name="Dale C."/>
        </authorList>
    </citation>
    <scope>NUCLEOTIDE SEQUENCE [LARGE SCALE GENOMIC DNA]</scope>
    <source>
        <strain evidence="3 4">HS1</strain>
    </source>
</reference>
<dbReference type="PATRIC" id="fig|1239307.3.peg.3011"/>
<dbReference type="HOGENOM" id="CLU_059206_0_1_6"/>
<reference evidence="2" key="1">
    <citation type="submission" date="2012-07" db="EMBL/GenBank/DDBJ databases">
        <title>A Novel Human-Wound Derived Bacterium Provides Insights into the Evolutionary Origins of Mutualistic Insect-Bacterial Symbioses.</title>
        <authorList>
            <person name="Clayton A.L."/>
            <person name="Oakeson K.F."/>
            <person name="Gutin M."/>
            <person name="Pontes A."/>
            <person name="Dunn D.M."/>
            <person name="von Niederhausern A.C."/>
            <person name="Weiss R.B."/>
            <person name="Fisher M."/>
            <person name="Dale C."/>
        </authorList>
    </citation>
    <scope>NUCLEOTIDE SEQUENCE</scope>
    <source>
        <strain evidence="2">HS</strain>
    </source>
</reference>
<evidence type="ECO:0000313" key="3">
    <source>
        <dbReference type="EMBL" id="AHF77729.1"/>
    </source>
</evidence>
<reference evidence="2" key="3">
    <citation type="journal article" date="2015" name="Int. J. Syst. Evol. Microbiol.">
        <title>Phenotypic characterization of Sodalis praecaptivus sp. nov., a close non-insect-associated member of the Sodalis-allied lineage of insect endosymbionts.</title>
        <authorList>
            <person name="Chari A."/>
            <person name="Oakeson K.F."/>
            <person name="Enomoto S."/>
            <person name="Jackson D.G."/>
            <person name="Fisher M.A."/>
            <person name="Dale C."/>
        </authorList>
    </citation>
    <scope>NUCLEOTIDE SEQUENCE</scope>
    <source>
        <strain evidence="2">HS</strain>
    </source>
</reference>
<feature type="domain" description="ER-bound oxygenase mpaB/mpaB'/Rubber oxygenase catalytic" evidence="1">
    <location>
        <begin position="46"/>
        <end position="276"/>
    </location>
</feature>
<dbReference type="InterPro" id="IPR018713">
    <property type="entry name" value="MPAB/Lcp_cat_dom"/>
</dbReference>
<dbReference type="GO" id="GO:0016491">
    <property type="term" value="F:oxidoreductase activity"/>
    <property type="evidence" value="ECO:0007669"/>
    <property type="project" value="InterPro"/>
</dbReference>
<dbReference type="Pfam" id="PF09995">
    <property type="entry name" value="MPAB_Lcp_cat"/>
    <property type="match status" value="1"/>
</dbReference>